<dbReference type="RefSeq" id="WP_013389167.1">
    <property type="nucleotide sequence ID" value="NC_014633.1"/>
</dbReference>
<name>E3HD39_ILYPC</name>
<keyword evidence="1" id="KW-0175">Coiled coil</keyword>
<gene>
    <name evidence="2" type="ordered locus">Ilyop_2760</name>
</gene>
<dbReference type="AlphaFoldDB" id="E3HD39"/>
<proteinExistence type="predicted"/>
<evidence type="ECO:0000313" key="2">
    <source>
        <dbReference type="EMBL" id="ADO84515.1"/>
    </source>
</evidence>
<sequence length="369" mass="43638">MSKKESFFGSIFKNKRNDEANEVDILNSIIEERNQIINQMKEELIEEKKKVGIDLKQLEIYEKNLKNKDKKNLELSNHILDLKNSKVELEKNLENLKNNHEKSSLELKYLREENHEIKTKYLQLSETYRLIEGENQNLKLSKEEVKNQLEEKINRLNELKDEGNQMQILGDSFISKDELEEMRLKIDSLNKLCGEQRDKINALDSELLNKESMVEDFRERLAKALSPKSDKIRYKLPIEELFSASKFSEIKTALAEMNFSLVRELKEKSLVEILGEGIKNIETASKVLEDYFSGKTSWEIKTYLYKGDKLSKIFSRQRKLLNYFSDNYMEFASDLDNFEFDILLQEGFSANHVEKFRDILDEYNKQRRI</sequence>
<dbReference type="Proteomes" id="UP000006875">
    <property type="component" value="Plasmid pILYOP01"/>
</dbReference>
<geneLocation type="plasmid" evidence="2 3">
    <name>pILYOP01</name>
</geneLocation>
<accession>E3HD39</accession>
<keyword evidence="2" id="KW-0614">Plasmid</keyword>
<reference evidence="2 3" key="1">
    <citation type="journal article" date="2010" name="Stand. Genomic Sci.">
        <title>Complete genome sequence of Ilyobacter polytropus type strain (CuHbu1).</title>
        <authorList>
            <person name="Sikorski J."/>
            <person name="Chertkov O."/>
            <person name="Lapidus A."/>
            <person name="Nolan M."/>
            <person name="Lucas S."/>
            <person name="Del Rio T.G."/>
            <person name="Tice H."/>
            <person name="Cheng J.F."/>
            <person name="Tapia R."/>
            <person name="Han C."/>
            <person name="Goodwin L."/>
            <person name="Pitluck S."/>
            <person name="Liolios K."/>
            <person name="Ivanova N."/>
            <person name="Mavromatis K."/>
            <person name="Mikhailova N."/>
            <person name="Pati A."/>
            <person name="Chen A."/>
            <person name="Palaniappan K."/>
            <person name="Land M."/>
            <person name="Hauser L."/>
            <person name="Chang Y.J."/>
            <person name="Jeffries C.D."/>
            <person name="Brambilla E."/>
            <person name="Yasawong M."/>
            <person name="Rohde M."/>
            <person name="Pukall R."/>
            <person name="Spring S."/>
            <person name="Goker M."/>
            <person name="Woyke T."/>
            <person name="Bristow J."/>
            <person name="Eisen J.A."/>
            <person name="Markowitz V."/>
            <person name="Hugenholtz P."/>
            <person name="Kyrpides N.C."/>
            <person name="Klenk H.P."/>
        </authorList>
    </citation>
    <scope>NUCLEOTIDE SEQUENCE [LARGE SCALE GENOMIC DNA]</scope>
    <source>
        <strain evidence="3">ATCC 51220 / DSM 2926 / LMG 16218 / CuHBu1</strain>
        <plasmid evidence="3">pILYOP01</plasmid>
    </source>
</reference>
<dbReference type="OrthoDB" id="87475at2"/>
<protein>
    <submittedName>
        <fullName evidence="2">Uncharacterized protein</fullName>
    </submittedName>
</protein>
<evidence type="ECO:0000313" key="3">
    <source>
        <dbReference type="Proteomes" id="UP000006875"/>
    </source>
</evidence>
<organism evidence="2 3">
    <name type="scientific">Ilyobacter polytropus (strain ATCC 51220 / DSM 2926 / LMG 16218 / CuHBu1)</name>
    <dbReference type="NCBI Taxonomy" id="572544"/>
    <lineage>
        <taxon>Bacteria</taxon>
        <taxon>Fusobacteriati</taxon>
        <taxon>Fusobacteriota</taxon>
        <taxon>Fusobacteriia</taxon>
        <taxon>Fusobacteriales</taxon>
        <taxon>Fusobacteriaceae</taxon>
        <taxon>Ilyobacter</taxon>
    </lineage>
</organism>
<dbReference type="KEGG" id="ipo:Ilyop_2760"/>
<feature type="coiled-coil region" evidence="1">
    <location>
        <begin position="30"/>
        <end position="220"/>
    </location>
</feature>
<dbReference type="HOGENOM" id="CLU_749592_0_0_0"/>
<keyword evidence="3" id="KW-1185">Reference proteome</keyword>
<dbReference type="EMBL" id="CP002282">
    <property type="protein sequence ID" value="ADO84515.1"/>
    <property type="molecule type" value="Genomic_DNA"/>
</dbReference>
<evidence type="ECO:0000256" key="1">
    <source>
        <dbReference type="SAM" id="Coils"/>
    </source>
</evidence>